<dbReference type="Pfam" id="PF13385">
    <property type="entry name" value="Laminin_G_3"/>
    <property type="match status" value="1"/>
</dbReference>
<sequence length="565" mass="62313">MTEPKQTLSEQILELADAQCSGTITESEMETLERLLTDHSECRREYLDYVFLHVSLTGVATSGELLSVEAIEKSILPRDTSRTTPPKPLHLWFTQTLCILVCLFSIGFFLFFSKDEQADVPPQVVDKTSQYYFDENTTPPEEVATLSETVQATWELLGKHPAITKHFQPGTVKLTSGNVAFAFSGGADISLVSPALFGMERKNHGTLFSGTLSAHLTDPQSPFTLETPSVEVIDLGTEYEVTVNEASETFVHVLDGQVKVKPRRRLPRFYWNFDQLEESPLTDTISGNAIRIGRNAKRIPGLIGEGAVRFNNKPDASLLLGNGGGIEVGTGDYSASTGVTLEALVISEWQTPNEPQTKYPFDYDEIFRKEDGNYRILLSFQNDDGASQTQIPDVERGPCLSFGLFLSGMGYNELDMPLDGKEGRPSLEEIRDGKPHHIVATYNGWTGIKAIYVDGKLCMSHRFPVGTMIISGGRTPAVIGNLISGNFESLVGREPFNGVIDEVAFYGFALDAATVAQHYARVQQGKDYFDGQLNNFVMQEKEGGNVLLNKGEKMKFAAETGEPIF</sequence>
<dbReference type="PANTHER" id="PTHR30273">
    <property type="entry name" value="PERIPLASMIC SIGNAL SENSOR AND SIGMA FACTOR ACTIVATOR FECR-RELATED"/>
    <property type="match status" value="1"/>
</dbReference>
<keyword evidence="1" id="KW-0812">Transmembrane</keyword>
<evidence type="ECO:0000256" key="1">
    <source>
        <dbReference type="SAM" id="Phobius"/>
    </source>
</evidence>
<reference evidence="2 3" key="1">
    <citation type="submission" date="2019-03" db="EMBL/GenBank/DDBJ databases">
        <title>Deep-cultivation of Planctomycetes and their phenomic and genomic characterization uncovers novel biology.</title>
        <authorList>
            <person name="Wiegand S."/>
            <person name="Jogler M."/>
            <person name="Boedeker C."/>
            <person name="Pinto D."/>
            <person name="Vollmers J."/>
            <person name="Rivas-Marin E."/>
            <person name="Kohn T."/>
            <person name="Peeters S.H."/>
            <person name="Heuer A."/>
            <person name="Rast P."/>
            <person name="Oberbeckmann S."/>
            <person name="Bunk B."/>
            <person name="Jeske O."/>
            <person name="Meyerdierks A."/>
            <person name="Storesund J.E."/>
            <person name="Kallscheuer N."/>
            <person name="Luecker S."/>
            <person name="Lage O.M."/>
            <person name="Pohl T."/>
            <person name="Merkel B.J."/>
            <person name="Hornburger P."/>
            <person name="Mueller R.-W."/>
            <person name="Bruemmer F."/>
            <person name="Labrenz M."/>
            <person name="Spormann A.M."/>
            <person name="Op den Camp H."/>
            <person name="Overmann J."/>
            <person name="Amann R."/>
            <person name="Jetten M.S.M."/>
            <person name="Mascher T."/>
            <person name="Medema M.H."/>
            <person name="Devos D.P."/>
            <person name="Kaster A.-K."/>
            <person name="Ovreas L."/>
            <person name="Rohde M."/>
            <person name="Galperin M.Y."/>
            <person name="Jogler C."/>
        </authorList>
    </citation>
    <scope>NUCLEOTIDE SEQUENCE [LARGE SCALE GENOMIC DNA]</scope>
    <source>
        <strain evidence="2 3">V144</strain>
    </source>
</reference>
<dbReference type="Gene3D" id="2.60.120.1440">
    <property type="match status" value="1"/>
</dbReference>
<evidence type="ECO:0000313" key="3">
    <source>
        <dbReference type="Proteomes" id="UP000318704"/>
    </source>
</evidence>
<protein>
    <submittedName>
        <fullName evidence="2">FecR protein</fullName>
    </submittedName>
</protein>
<keyword evidence="1" id="KW-1133">Transmembrane helix</keyword>
<dbReference type="RefSeq" id="WP_144982665.1">
    <property type="nucleotide sequence ID" value="NZ_CP037920.1"/>
</dbReference>
<dbReference type="InterPro" id="IPR013320">
    <property type="entry name" value="ConA-like_dom_sf"/>
</dbReference>
<dbReference type="InterPro" id="IPR012373">
    <property type="entry name" value="Ferrdict_sens_TM"/>
</dbReference>
<dbReference type="AlphaFoldDB" id="A0A517VRT8"/>
<accession>A0A517VRT8</accession>
<proteinExistence type="predicted"/>
<dbReference type="EMBL" id="CP037920">
    <property type="protein sequence ID" value="QDT95736.1"/>
    <property type="molecule type" value="Genomic_DNA"/>
</dbReference>
<dbReference type="SUPFAM" id="SSF49899">
    <property type="entry name" value="Concanavalin A-like lectins/glucanases"/>
    <property type="match status" value="1"/>
</dbReference>
<organism evidence="2 3">
    <name type="scientific">Gimesia aquarii</name>
    <dbReference type="NCBI Taxonomy" id="2527964"/>
    <lineage>
        <taxon>Bacteria</taxon>
        <taxon>Pseudomonadati</taxon>
        <taxon>Planctomycetota</taxon>
        <taxon>Planctomycetia</taxon>
        <taxon>Planctomycetales</taxon>
        <taxon>Planctomycetaceae</taxon>
        <taxon>Gimesia</taxon>
    </lineage>
</organism>
<dbReference type="KEGG" id="gaw:V144x_11830"/>
<dbReference type="PANTHER" id="PTHR30273:SF2">
    <property type="entry name" value="PROTEIN FECR"/>
    <property type="match status" value="1"/>
</dbReference>
<feature type="transmembrane region" description="Helical" evidence="1">
    <location>
        <begin position="91"/>
        <end position="112"/>
    </location>
</feature>
<dbReference type="GO" id="GO:0016989">
    <property type="term" value="F:sigma factor antagonist activity"/>
    <property type="evidence" value="ECO:0007669"/>
    <property type="project" value="TreeGrafter"/>
</dbReference>
<name>A0A517VRT8_9PLAN</name>
<dbReference type="Proteomes" id="UP000318704">
    <property type="component" value="Chromosome"/>
</dbReference>
<keyword evidence="1" id="KW-0472">Membrane</keyword>
<dbReference type="Gene3D" id="2.60.120.200">
    <property type="match status" value="1"/>
</dbReference>
<gene>
    <name evidence="2" type="ORF">V144x_11830</name>
</gene>
<evidence type="ECO:0000313" key="2">
    <source>
        <dbReference type="EMBL" id="QDT95736.1"/>
    </source>
</evidence>